<dbReference type="PANTHER" id="PTHR23513">
    <property type="entry name" value="INTEGRAL MEMBRANE EFFLUX PROTEIN-RELATED"/>
    <property type="match status" value="1"/>
</dbReference>
<dbReference type="SUPFAM" id="SSF103473">
    <property type="entry name" value="MFS general substrate transporter"/>
    <property type="match status" value="1"/>
</dbReference>
<dbReference type="EMBL" id="CP017111">
    <property type="protein sequence ID" value="AOO65078.1"/>
    <property type="molecule type" value="Genomic_DNA"/>
</dbReference>
<dbReference type="RefSeq" id="WP_069477891.1">
    <property type="nucleotide sequence ID" value="NZ_CP017111.1"/>
</dbReference>
<dbReference type="AlphaFoldDB" id="A0A1D7TJ75"/>
<feature type="transmembrane region" description="Helical" evidence="7">
    <location>
        <begin position="12"/>
        <end position="39"/>
    </location>
</feature>
<dbReference type="Pfam" id="PF05977">
    <property type="entry name" value="MFS_3"/>
    <property type="match status" value="1"/>
</dbReference>
<keyword evidence="6 7" id="KW-0472">Membrane</keyword>
<dbReference type="Proteomes" id="UP000094609">
    <property type="component" value="Chromosome"/>
</dbReference>
<dbReference type="STRING" id="1193502.SHALO_1300"/>
<dbReference type="PROSITE" id="PS50850">
    <property type="entry name" value="MFS"/>
    <property type="match status" value="1"/>
</dbReference>
<dbReference type="GO" id="GO:0022857">
    <property type="term" value="F:transmembrane transporter activity"/>
    <property type="evidence" value="ECO:0007669"/>
    <property type="project" value="InterPro"/>
</dbReference>
<proteinExistence type="predicted"/>
<comment type="subcellular location">
    <subcellularLocation>
        <location evidence="1">Cell membrane</location>
        <topology evidence="1">Multi-pass membrane protein</topology>
    </subcellularLocation>
</comment>
<evidence type="ECO:0000256" key="2">
    <source>
        <dbReference type="ARBA" id="ARBA00022448"/>
    </source>
</evidence>
<feature type="transmembrane region" description="Helical" evidence="7">
    <location>
        <begin position="144"/>
        <end position="163"/>
    </location>
</feature>
<feature type="transmembrane region" description="Helical" evidence="7">
    <location>
        <begin position="45"/>
        <end position="67"/>
    </location>
</feature>
<dbReference type="InterPro" id="IPR010290">
    <property type="entry name" value="TM_effector"/>
</dbReference>
<feature type="transmembrane region" description="Helical" evidence="7">
    <location>
        <begin position="289"/>
        <end position="307"/>
    </location>
</feature>
<feature type="transmembrane region" description="Helical" evidence="7">
    <location>
        <begin position="169"/>
        <end position="192"/>
    </location>
</feature>
<sequence>MNINTFRAFRSLNYRLFFAGQSVSLMGTWMQRTAVYWVIYVQTNSAFILGLSVFASQFPSFLFSLLGGAIADRYNRFNVLLFTQIASMIQAIIMTLIVFFTDYSVVELIVLSVILGIINAFDVPARQSLMHVMVSQKEDVGNAIALNSSMVNLARLIGPAVAGLILESFGAGICFMINAFSFVAVIASLLLLKLPAYIPQAHTQKVLSDLKDGLRYLKATPSLGVLVLLLALMSLLVLPYTTLFPIIAKETLAGDATIYGYLNSFVGIGALSGALLLASLKTSNNLRKLLILATVLLGFGLVCFALSHTLTFAFFFCTVAGFGMMLQTTIINTLLQTTSSSEMRGRVISYFAMAFFGTQPIGALLIGTISHYFGAAETLLFEGCIALFIIALFSRYLWKSAQGVKPS</sequence>
<feature type="transmembrane region" description="Helical" evidence="7">
    <location>
        <begin position="105"/>
        <end position="123"/>
    </location>
</feature>
<organism evidence="9 10">
    <name type="scientific">Sulfurospirillum halorespirans DSM 13726</name>
    <dbReference type="NCBI Taxonomy" id="1193502"/>
    <lineage>
        <taxon>Bacteria</taxon>
        <taxon>Pseudomonadati</taxon>
        <taxon>Campylobacterota</taxon>
        <taxon>Epsilonproteobacteria</taxon>
        <taxon>Campylobacterales</taxon>
        <taxon>Sulfurospirillaceae</taxon>
        <taxon>Sulfurospirillum</taxon>
    </lineage>
</organism>
<evidence type="ECO:0000256" key="4">
    <source>
        <dbReference type="ARBA" id="ARBA00022692"/>
    </source>
</evidence>
<dbReference type="PATRIC" id="fig|1193502.14.peg.1320"/>
<evidence type="ECO:0000313" key="9">
    <source>
        <dbReference type="EMBL" id="AOO65078.1"/>
    </source>
</evidence>
<dbReference type="KEGG" id="shal:SHALO_1300"/>
<evidence type="ECO:0000256" key="5">
    <source>
        <dbReference type="ARBA" id="ARBA00022989"/>
    </source>
</evidence>
<keyword evidence="3" id="KW-1003">Cell membrane</keyword>
<keyword evidence="2" id="KW-0813">Transport</keyword>
<dbReference type="InterPro" id="IPR036259">
    <property type="entry name" value="MFS_trans_sf"/>
</dbReference>
<name>A0A1D7TJ75_9BACT</name>
<gene>
    <name evidence="9" type="ORF">SHALO_1300</name>
</gene>
<keyword evidence="4 7" id="KW-0812">Transmembrane</keyword>
<keyword evidence="5 7" id="KW-1133">Transmembrane helix</keyword>
<feature type="transmembrane region" description="Helical" evidence="7">
    <location>
        <begin position="258"/>
        <end position="277"/>
    </location>
</feature>
<reference evidence="10" key="1">
    <citation type="submission" date="2016-08" db="EMBL/GenBank/DDBJ databases">
        <title>Complete genome sequence of the organohalide-respiring Epsilonproteobacterium Sulfurospirillum halorespirans.</title>
        <authorList>
            <person name="Goris T."/>
            <person name="Zimmermann J."/>
            <person name="Schenz B."/>
            <person name="Lemos M."/>
            <person name="Hackermueller J."/>
            <person name="Diekert G."/>
        </authorList>
    </citation>
    <scope>NUCLEOTIDE SEQUENCE [LARGE SCALE GENOMIC DNA]</scope>
    <source>
        <strain>DSM 13726</strain>
        <strain evidence="10">PCE-M2</strain>
    </source>
</reference>
<feature type="domain" description="Major facilitator superfamily (MFS) profile" evidence="8">
    <location>
        <begin position="8"/>
        <end position="401"/>
    </location>
</feature>
<keyword evidence="10" id="KW-1185">Reference proteome</keyword>
<evidence type="ECO:0000256" key="6">
    <source>
        <dbReference type="ARBA" id="ARBA00023136"/>
    </source>
</evidence>
<dbReference type="CDD" id="cd06173">
    <property type="entry name" value="MFS_MefA_like"/>
    <property type="match status" value="1"/>
</dbReference>
<evidence type="ECO:0000259" key="8">
    <source>
        <dbReference type="PROSITE" id="PS50850"/>
    </source>
</evidence>
<evidence type="ECO:0000256" key="3">
    <source>
        <dbReference type="ARBA" id="ARBA00022475"/>
    </source>
</evidence>
<dbReference type="InterPro" id="IPR020846">
    <property type="entry name" value="MFS_dom"/>
</dbReference>
<evidence type="ECO:0000313" key="10">
    <source>
        <dbReference type="Proteomes" id="UP000094609"/>
    </source>
</evidence>
<evidence type="ECO:0000256" key="7">
    <source>
        <dbReference type="SAM" id="Phobius"/>
    </source>
</evidence>
<accession>A0A1D7TJ75</accession>
<protein>
    <submittedName>
        <fullName evidence="9">Transporter, MFS family</fullName>
    </submittedName>
</protein>
<feature type="transmembrane region" description="Helical" evidence="7">
    <location>
        <begin position="313"/>
        <end position="335"/>
    </location>
</feature>
<feature type="transmembrane region" description="Helical" evidence="7">
    <location>
        <begin position="79"/>
        <end position="99"/>
    </location>
</feature>
<dbReference type="PANTHER" id="PTHR23513:SF11">
    <property type="entry name" value="STAPHYLOFERRIN A TRANSPORTER"/>
    <property type="match status" value="1"/>
</dbReference>
<feature type="transmembrane region" description="Helical" evidence="7">
    <location>
        <begin position="223"/>
        <end position="246"/>
    </location>
</feature>
<feature type="transmembrane region" description="Helical" evidence="7">
    <location>
        <begin position="347"/>
        <end position="373"/>
    </location>
</feature>
<dbReference type="Gene3D" id="1.20.1250.20">
    <property type="entry name" value="MFS general substrate transporter like domains"/>
    <property type="match status" value="1"/>
</dbReference>
<evidence type="ECO:0000256" key="1">
    <source>
        <dbReference type="ARBA" id="ARBA00004651"/>
    </source>
</evidence>
<feature type="transmembrane region" description="Helical" evidence="7">
    <location>
        <begin position="379"/>
        <end position="398"/>
    </location>
</feature>
<dbReference type="GO" id="GO:0005886">
    <property type="term" value="C:plasma membrane"/>
    <property type="evidence" value="ECO:0007669"/>
    <property type="project" value="UniProtKB-SubCell"/>
</dbReference>